<dbReference type="SUPFAM" id="SSF56024">
    <property type="entry name" value="Phospholipase D/nuclease"/>
    <property type="match status" value="2"/>
</dbReference>
<dbReference type="GO" id="GO:0003690">
    <property type="term" value="F:double-stranded DNA binding"/>
    <property type="evidence" value="ECO:0007669"/>
    <property type="project" value="TreeGrafter"/>
</dbReference>
<dbReference type="InParanoid" id="A0A6P7F8M7"/>
<evidence type="ECO:0000259" key="13">
    <source>
        <dbReference type="Pfam" id="PF10283"/>
    </source>
</evidence>
<evidence type="ECO:0000256" key="9">
    <source>
        <dbReference type="PIRSR" id="PIRSR610347-1"/>
    </source>
</evidence>
<keyword evidence="3" id="KW-0540">Nuclease</keyword>
<dbReference type="GO" id="GO:0017005">
    <property type="term" value="F:3'-tyrosyl-DNA phosphodiesterase activity"/>
    <property type="evidence" value="ECO:0007669"/>
    <property type="project" value="TreeGrafter"/>
</dbReference>
<evidence type="ECO:0000256" key="5">
    <source>
        <dbReference type="ARBA" id="ARBA00022801"/>
    </source>
</evidence>
<keyword evidence="8" id="KW-0539">Nucleus</keyword>
<sequence>MESFLKRKIDQPDTNGKKIKRENCPHSLKCFRKNPHHFKEFDHPHLLKLIDMGSPVEIPNDFPQPQQVYLEQIEMLQSLLKTSHLKDIQNLPGSSTSAEKKPEKQEKSNSSTKTSPAKTQKGKNIAPKSSTVLEEDPVEVVHILDSPILKKSCHETMMEKIERMAPYSVFFTTIIKAPETKRQENAITFTDLLCPSLGILKNSLQINFMIDIDWLLKQYKERGQSSKPLTILYGDDWPDMEKFIKMFCPNVTSKLVKMKDPYGCHHSKIGIYVYEDNSIRIVVSTANLYYEDWNHYNQGLWVSPACKRLPDSCSEKDGDSPTKFKTHLLSYLRTYNESILKPFIEYVQKADFSAIRVFFIYSAPGKYYPNSNGSHLHAVADLLSGNCVLPAKTTPQSEGPLSWGILAQASSIGSMGKNPADWLRGSLLRCLASHKGSPKPMNSSASISIVYPSVDNVMTGYFSHESGGCLPYSKATNEKQKWLQEYMYQWKAASHGRTRAMPHIKTYCRVSPCLSKIAYFLLTSANLSKSAWGSGFGKDMGVYIRSYEAGVLFLPPFFDEEYFEISTADNNKNKRLFPFMYDLPLTSYKRDDYPWCN</sequence>
<keyword evidence="6" id="KW-0269">Exonuclease</keyword>
<feature type="compositionally biased region" description="Basic and acidic residues" evidence="12">
    <location>
        <begin position="98"/>
        <end position="107"/>
    </location>
</feature>
<dbReference type="GO" id="GO:0004527">
    <property type="term" value="F:exonuclease activity"/>
    <property type="evidence" value="ECO:0007669"/>
    <property type="project" value="UniProtKB-KW"/>
</dbReference>
<dbReference type="AlphaFoldDB" id="A0A6P7F8M7"/>
<dbReference type="InterPro" id="IPR019406">
    <property type="entry name" value="APLF_PBZ"/>
</dbReference>
<dbReference type="GO" id="GO:0006281">
    <property type="term" value="P:DNA repair"/>
    <property type="evidence" value="ECO:0007669"/>
    <property type="project" value="UniProtKB-KW"/>
</dbReference>
<keyword evidence="7" id="KW-0234">DNA repair</keyword>
<evidence type="ECO:0000256" key="3">
    <source>
        <dbReference type="ARBA" id="ARBA00022722"/>
    </source>
</evidence>
<reference evidence="14" key="1">
    <citation type="submission" date="2025-08" db="UniProtKB">
        <authorList>
            <consortium name="RefSeq"/>
        </authorList>
    </citation>
    <scope>IDENTIFICATION</scope>
</reference>
<feature type="compositionally biased region" description="Polar residues" evidence="12">
    <location>
        <begin position="108"/>
        <end position="118"/>
    </location>
</feature>
<dbReference type="PANTHER" id="PTHR12415">
    <property type="entry name" value="TYROSYL-DNA PHOSPHODIESTERASE 1"/>
    <property type="match status" value="1"/>
</dbReference>
<keyword evidence="4" id="KW-0227">DNA damage</keyword>
<feature type="active site" description="Proton donor/acceptor" evidence="9">
    <location>
        <position position="503"/>
    </location>
</feature>
<evidence type="ECO:0000256" key="7">
    <source>
        <dbReference type="ARBA" id="ARBA00023204"/>
    </source>
</evidence>
<dbReference type="CDD" id="cd09193">
    <property type="entry name" value="PLDc_mTdp1_1"/>
    <property type="match status" value="1"/>
</dbReference>
<evidence type="ECO:0000256" key="10">
    <source>
        <dbReference type="PIRSR" id="PIRSR610347-2"/>
    </source>
</evidence>
<proteinExistence type="inferred from homology"/>
<evidence type="ECO:0000256" key="6">
    <source>
        <dbReference type="ARBA" id="ARBA00022839"/>
    </source>
</evidence>
<organism evidence="14">
    <name type="scientific">Diabrotica virgifera virgifera</name>
    <name type="common">western corn rootworm</name>
    <dbReference type="NCBI Taxonomy" id="50390"/>
    <lineage>
        <taxon>Eukaryota</taxon>
        <taxon>Metazoa</taxon>
        <taxon>Ecdysozoa</taxon>
        <taxon>Arthropoda</taxon>
        <taxon>Hexapoda</taxon>
        <taxon>Insecta</taxon>
        <taxon>Pterygota</taxon>
        <taxon>Neoptera</taxon>
        <taxon>Endopterygota</taxon>
        <taxon>Coleoptera</taxon>
        <taxon>Polyphaga</taxon>
        <taxon>Cucujiformia</taxon>
        <taxon>Chrysomeloidea</taxon>
        <taxon>Chrysomelidae</taxon>
        <taxon>Galerucinae</taxon>
        <taxon>Diabroticina</taxon>
        <taxon>Diabroticites</taxon>
        <taxon>Diabrotica</taxon>
    </lineage>
</organism>
<dbReference type="RefSeq" id="XP_028129805.1">
    <property type="nucleotide sequence ID" value="XM_028274004.1"/>
</dbReference>
<dbReference type="Pfam" id="PF06087">
    <property type="entry name" value="Tyr-DNA_phospho"/>
    <property type="match status" value="1"/>
</dbReference>
<name>A0A6P7F8M7_DIAVI</name>
<feature type="region of interest" description="Disordered" evidence="12">
    <location>
        <begin position="88"/>
        <end position="131"/>
    </location>
</feature>
<dbReference type="InterPro" id="IPR010347">
    <property type="entry name" value="Tdp1"/>
</dbReference>
<evidence type="ECO:0000256" key="8">
    <source>
        <dbReference type="ARBA" id="ARBA00023242"/>
    </source>
</evidence>
<comment type="similarity">
    <text evidence="2">Belongs to the tyrosyl-DNA phosphodiesterase family.</text>
</comment>
<dbReference type="Pfam" id="PF10283">
    <property type="entry name" value="zf-CCHH"/>
    <property type="match status" value="1"/>
</dbReference>
<dbReference type="FunCoup" id="A0A6P7F8M7">
    <property type="interactions" value="1482"/>
</dbReference>
<evidence type="ECO:0000313" key="14">
    <source>
        <dbReference type="RefSeq" id="XP_028129805.1"/>
    </source>
</evidence>
<keyword evidence="5" id="KW-0378">Hydrolase</keyword>
<feature type="compositionally biased region" description="Basic and acidic residues" evidence="12">
    <location>
        <begin position="1"/>
        <end position="11"/>
    </location>
</feature>
<dbReference type="PANTHER" id="PTHR12415:SF0">
    <property type="entry name" value="TYROSYL-DNA PHOSPHODIESTERASE 1"/>
    <property type="match status" value="1"/>
</dbReference>
<feature type="active site" description="Nucleophile" evidence="9">
    <location>
        <position position="266"/>
    </location>
</feature>
<evidence type="ECO:0000256" key="2">
    <source>
        <dbReference type="ARBA" id="ARBA00010205"/>
    </source>
</evidence>
<feature type="binding site" evidence="10">
    <location>
        <position position="268"/>
    </location>
    <ligand>
        <name>substrate</name>
    </ligand>
</feature>
<evidence type="ECO:0000256" key="12">
    <source>
        <dbReference type="SAM" id="MobiDB-lite"/>
    </source>
</evidence>
<feature type="domain" description="PBZ-type" evidence="13">
    <location>
        <begin position="21"/>
        <end position="45"/>
    </location>
</feature>
<dbReference type="GO" id="GO:0005634">
    <property type="term" value="C:nucleus"/>
    <property type="evidence" value="ECO:0007669"/>
    <property type="project" value="UniProtKB-SubCell"/>
</dbReference>
<comment type="subcellular location">
    <subcellularLocation>
        <location evidence="1">Nucleus</location>
    </subcellularLocation>
</comment>
<evidence type="ECO:0000256" key="11">
    <source>
        <dbReference type="PIRSR" id="PIRSR610347-3"/>
    </source>
</evidence>
<evidence type="ECO:0000256" key="4">
    <source>
        <dbReference type="ARBA" id="ARBA00022763"/>
    </source>
</evidence>
<dbReference type="GO" id="GO:0003697">
    <property type="term" value="F:single-stranded DNA binding"/>
    <property type="evidence" value="ECO:0007669"/>
    <property type="project" value="TreeGrafter"/>
</dbReference>
<dbReference type="Gene3D" id="3.30.870.10">
    <property type="entry name" value="Endonuclease Chain A"/>
    <property type="match status" value="2"/>
</dbReference>
<protein>
    <submittedName>
        <fullName evidence="14">Probable tyrosyl-DNA phosphodiesterase</fullName>
    </submittedName>
</protein>
<feature type="region of interest" description="Disordered" evidence="12">
    <location>
        <begin position="1"/>
        <end position="21"/>
    </location>
</feature>
<feature type="site" description="Interaction with DNA" evidence="11">
    <location>
        <position position="528"/>
    </location>
</feature>
<evidence type="ECO:0000256" key="1">
    <source>
        <dbReference type="ARBA" id="ARBA00004123"/>
    </source>
</evidence>
<feature type="binding site" evidence="10">
    <location>
        <position position="505"/>
    </location>
    <ligand>
        <name>substrate</name>
    </ligand>
</feature>
<dbReference type="OrthoDB" id="47785at2759"/>
<gene>
    <name evidence="14" type="primary">LOC114325871</name>
</gene>
<accession>A0A6P7F8M7</accession>